<dbReference type="PROSITE" id="PS50089">
    <property type="entry name" value="ZF_RING_2"/>
    <property type="match status" value="1"/>
</dbReference>
<reference evidence="5" key="2">
    <citation type="submission" date="2023-06" db="EMBL/GenBank/DDBJ databases">
        <authorList>
            <person name="Ma L."/>
            <person name="Liu K.-W."/>
            <person name="Li Z."/>
            <person name="Hsiao Y.-Y."/>
            <person name="Qi Y."/>
            <person name="Fu T."/>
            <person name="Tang G."/>
            <person name="Zhang D."/>
            <person name="Sun W.-H."/>
            <person name="Liu D.-K."/>
            <person name="Li Y."/>
            <person name="Chen G.-Z."/>
            <person name="Liu X.-D."/>
            <person name="Liao X.-Y."/>
            <person name="Jiang Y.-T."/>
            <person name="Yu X."/>
            <person name="Hao Y."/>
            <person name="Huang J."/>
            <person name="Zhao X.-W."/>
            <person name="Ke S."/>
            <person name="Chen Y.-Y."/>
            <person name="Wu W.-L."/>
            <person name="Hsu J.-L."/>
            <person name="Lin Y.-F."/>
            <person name="Huang M.-D."/>
            <person name="Li C.-Y."/>
            <person name="Huang L."/>
            <person name="Wang Z.-W."/>
            <person name="Zhao X."/>
            <person name="Zhong W.-Y."/>
            <person name="Peng D.-H."/>
            <person name="Ahmad S."/>
            <person name="Lan S."/>
            <person name="Zhang J.-S."/>
            <person name="Tsai W.-C."/>
            <person name="Van De Peer Y."/>
            <person name="Liu Z.-J."/>
        </authorList>
    </citation>
    <scope>NUCLEOTIDE SEQUENCE</scope>
    <source>
        <strain evidence="5">SCP</strain>
        <tissue evidence="5">Leaves</tissue>
    </source>
</reference>
<evidence type="ECO:0000256" key="1">
    <source>
        <dbReference type="PROSITE-ProRule" id="PRU00175"/>
    </source>
</evidence>
<dbReference type="PANTHER" id="PTHR37205:SF1">
    <property type="entry name" value="F23A5.30 PROTEIN"/>
    <property type="match status" value="1"/>
</dbReference>
<protein>
    <recommendedName>
        <fullName evidence="4">RING-type domain-containing protein</fullName>
    </recommendedName>
</protein>
<accession>A0AAV9BJV9</accession>
<reference evidence="5" key="1">
    <citation type="journal article" date="2023" name="Nat. Commun.">
        <title>Diploid and tetraploid genomes of Acorus and the evolution of monocots.</title>
        <authorList>
            <person name="Ma L."/>
            <person name="Liu K.W."/>
            <person name="Li Z."/>
            <person name="Hsiao Y.Y."/>
            <person name="Qi Y."/>
            <person name="Fu T."/>
            <person name="Tang G.D."/>
            <person name="Zhang D."/>
            <person name="Sun W.H."/>
            <person name="Liu D.K."/>
            <person name="Li Y."/>
            <person name="Chen G.Z."/>
            <person name="Liu X.D."/>
            <person name="Liao X.Y."/>
            <person name="Jiang Y.T."/>
            <person name="Yu X."/>
            <person name="Hao Y."/>
            <person name="Huang J."/>
            <person name="Zhao X.W."/>
            <person name="Ke S."/>
            <person name="Chen Y.Y."/>
            <person name="Wu W.L."/>
            <person name="Hsu J.L."/>
            <person name="Lin Y.F."/>
            <person name="Huang M.D."/>
            <person name="Li C.Y."/>
            <person name="Huang L."/>
            <person name="Wang Z.W."/>
            <person name="Zhao X."/>
            <person name="Zhong W.Y."/>
            <person name="Peng D.H."/>
            <person name="Ahmad S."/>
            <person name="Lan S."/>
            <person name="Zhang J.S."/>
            <person name="Tsai W.C."/>
            <person name="Van de Peer Y."/>
            <person name="Liu Z.J."/>
        </authorList>
    </citation>
    <scope>NUCLEOTIDE SEQUENCE</scope>
    <source>
        <strain evidence="5">SCP</strain>
    </source>
</reference>
<evidence type="ECO:0000313" key="5">
    <source>
        <dbReference type="EMBL" id="KAK1276860.1"/>
    </source>
</evidence>
<keyword evidence="6" id="KW-1185">Reference proteome</keyword>
<feature type="region of interest" description="Disordered" evidence="3">
    <location>
        <begin position="261"/>
        <end position="281"/>
    </location>
</feature>
<keyword evidence="1" id="KW-0479">Metal-binding</keyword>
<organism evidence="5 6">
    <name type="scientific">Acorus gramineus</name>
    <name type="common">Dwarf sweet flag</name>
    <dbReference type="NCBI Taxonomy" id="55184"/>
    <lineage>
        <taxon>Eukaryota</taxon>
        <taxon>Viridiplantae</taxon>
        <taxon>Streptophyta</taxon>
        <taxon>Embryophyta</taxon>
        <taxon>Tracheophyta</taxon>
        <taxon>Spermatophyta</taxon>
        <taxon>Magnoliopsida</taxon>
        <taxon>Liliopsida</taxon>
        <taxon>Acoraceae</taxon>
        <taxon>Acorus</taxon>
    </lineage>
</organism>
<sequence>MFFCFAGNQSAKFNVQAKSVNLGPPPRIAKPQQKPRAPRKPRTTAKEIPTQPKPTKEIYFSPAGSIHLILNSSSTAKVSQASSFNIFCSPTSPVFFRQTIARAHPTYRYHPPVPQFFYCQTLSGMTSVEMEPDDIKLVGSKCGLCNNDLLFVPGGSTSNHSNDPPVVAVLPCAHTYHAYCLEEITPDEMSSDPPCISCGIAESISQLPPPDGRFVDLELDYWIFLSDGEENDRMVEEEDLGEFGFIMEGFSPISPTRIHWNSRKRSANKRSLDQMMEDSLETTNKRSLDQMMEDSLETTNKPAGPPVKEEESTATTENPTESKPELSDRRRALFEPLEPIQNSTGHRLTAEELLPPPDFDTASYPKGWLVGKKRKLVNVDVVESMRRIAVQEMNRKDREIDGLNEQLEEDAQCLEHLQIQLLGERSKRADVERQNLMLQNQINMLMNMLQETDGDVEDDPPADDHDS</sequence>
<dbReference type="GO" id="GO:0008270">
    <property type="term" value="F:zinc ion binding"/>
    <property type="evidence" value="ECO:0007669"/>
    <property type="project" value="UniProtKB-KW"/>
</dbReference>
<feature type="domain" description="RING-type" evidence="4">
    <location>
        <begin position="142"/>
        <end position="198"/>
    </location>
</feature>
<keyword evidence="1" id="KW-0863">Zinc-finger</keyword>
<dbReference type="InterPro" id="IPR038864">
    <property type="entry name" value="HDR1"/>
</dbReference>
<evidence type="ECO:0000256" key="3">
    <source>
        <dbReference type="SAM" id="MobiDB-lite"/>
    </source>
</evidence>
<keyword evidence="1" id="KW-0862">Zinc</keyword>
<dbReference type="AlphaFoldDB" id="A0AAV9BJV9"/>
<feature type="coiled-coil region" evidence="2">
    <location>
        <begin position="386"/>
        <end position="420"/>
    </location>
</feature>
<name>A0AAV9BJV9_ACOGR</name>
<dbReference type="SUPFAM" id="SSF57850">
    <property type="entry name" value="RING/U-box"/>
    <property type="match status" value="1"/>
</dbReference>
<dbReference type="InterPro" id="IPR001841">
    <property type="entry name" value="Znf_RING"/>
</dbReference>
<keyword evidence="2" id="KW-0175">Coiled coil</keyword>
<dbReference type="GO" id="GO:0009909">
    <property type="term" value="P:regulation of flower development"/>
    <property type="evidence" value="ECO:0007669"/>
    <property type="project" value="InterPro"/>
</dbReference>
<proteinExistence type="predicted"/>
<dbReference type="EMBL" id="JAUJYN010000003">
    <property type="protein sequence ID" value="KAK1276860.1"/>
    <property type="molecule type" value="Genomic_DNA"/>
</dbReference>
<feature type="region of interest" description="Disordered" evidence="3">
    <location>
        <begin position="293"/>
        <end position="327"/>
    </location>
</feature>
<dbReference type="PANTHER" id="PTHR37205">
    <property type="entry name" value="F23A5.30 PROTEIN"/>
    <property type="match status" value="1"/>
</dbReference>
<comment type="caution">
    <text evidence="5">The sequence shown here is derived from an EMBL/GenBank/DDBJ whole genome shotgun (WGS) entry which is preliminary data.</text>
</comment>
<evidence type="ECO:0000313" key="6">
    <source>
        <dbReference type="Proteomes" id="UP001179952"/>
    </source>
</evidence>
<evidence type="ECO:0000256" key="2">
    <source>
        <dbReference type="SAM" id="Coils"/>
    </source>
</evidence>
<gene>
    <name evidence="5" type="ORF">QJS04_geneDACA003886</name>
</gene>
<evidence type="ECO:0000259" key="4">
    <source>
        <dbReference type="PROSITE" id="PS50089"/>
    </source>
</evidence>
<dbReference type="Proteomes" id="UP001179952">
    <property type="component" value="Unassembled WGS sequence"/>
</dbReference>
<feature type="region of interest" description="Disordered" evidence="3">
    <location>
        <begin position="19"/>
        <end position="53"/>
    </location>
</feature>